<dbReference type="RefSeq" id="WP_323260582.1">
    <property type="nucleotide sequence ID" value="NZ_JAYGIE010000018.1"/>
</dbReference>
<organism evidence="1 2">
    <name type="scientific">Pseudanabaena galeata UHCC 0370</name>
    <dbReference type="NCBI Taxonomy" id="3110310"/>
    <lineage>
        <taxon>Bacteria</taxon>
        <taxon>Bacillati</taxon>
        <taxon>Cyanobacteriota</taxon>
        <taxon>Cyanophyceae</taxon>
        <taxon>Pseudanabaenales</taxon>
        <taxon>Pseudanabaenaceae</taxon>
        <taxon>Pseudanabaena</taxon>
    </lineage>
</organism>
<keyword evidence="2" id="KW-1185">Reference proteome</keyword>
<sequence length="71" mass="8239">MSSTITLEQRLLEKIRNLSSDKIIEVEDFIDFLYQRQTNSEQNLVTAAAKLSEAIFSKVWDNPEDAEYDNL</sequence>
<accession>A0ABU5THQ2</accession>
<comment type="caution">
    <text evidence="1">The sequence shown here is derived from an EMBL/GenBank/DDBJ whole genome shotgun (WGS) entry which is preliminary data.</text>
</comment>
<reference evidence="1 2" key="1">
    <citation type="submission" date="2023-12" db="EMBL/GenBank/DDBJ databases">
        <title>Baltic Sea Cyanobacteria.</title>
        <authorList>
            <person name="Delbaje E."/>
            <person name="Fewer D.P."/>
            <person name="Shishido T.K."/>
        </authorList>
    </citation>
    <scope>NUCLEOTIDE SEQUENCE [LARGE SCALE GENOMIC DNA]</scope>
    <source>
        <strain evidence="1 2">UHCC 0370</strain>
    </source>
</reference>
<evidence type="ECO:0008006" key="3">
    <source>
        <dbReference type="Google" id="ProtNLM"/>
    </source>
</evidence>
<dbReference type="Proteomes" id="UP001301388">
    <property type="component" value="Unassembled WGS sequence"/>
</dbReference>
<dbReference type="EMBL" id="JAYGIE010000018">
    <property type="protein sequence ID" value="MEA5477178.1"/>
    <property type="molecule type" value="Genomic_DNA"/>
</dbReference>
<name>A0ABU5THQ2_9CYAN</name>
<proteinExistence type="predicted"/>
<protein>
    <recommendedName>
        <fullName evidence="3">Toxin-antitoxin system, antitoxin component, Xre family protein</fullName>
    </recommendedName>
</protein>
<gene>
    <name evidence="1" type="ORF">VB774_06045</name>
</gene>
<evidence type="ECO:0000313" key="1">
    <source>
        <dbReference type="EMBL" id="MEA5477178.1"/>
    </source>
</evidence>
<evidence type="ECO:0000313" key="2">
    <source>
        <dbReference type="Proteomes" id="UP001301388"/>
    </source>
</evidence>